<keyword evidence="2" id="KW-1185">Reference proteome</keyword>
<organism evidence="1 2">
    <name type="scientific">Paraburkholderia terrae</name>
    <dbReference type="NCBI Taxonomy" id="311230"/>
    <lineage>
        <taxon>Bacteria</taxon>
        <taxon>Pseudomonadati</taxon>
        <taxon>Pseudomonadota</taxon>
        <taxon>Betaproteobacteria</taxon>
        <taxon>Burkholderiales</taxon>
        <taxon>Burkholderiaceae</taxon>
        <taxon>Paraburkholderia</taxon>
    </lineage>
</organism>
<gene>
    <name evidence="1" type="ORF">PTKU64_55490</name>
</gene>
<dbReference type="Proteomes" id="UP001319874">
    <property type="component" value="Chromosome 2"/>
</dbReference>
<sequence>MGRLGALVIASYSLMRDTGAILLDVNPDQRTPENVRNAIEVDGEPLIDIKENSPTVDPRDFG</sequence>
<accession>A0ABM7U5A5</accession>
<reference evidence="1 2" key="1">
    <citation type="journal article" date="2022" name="Front. Microbiol.">
        <title>Identification and characterization of a novel class of self-sufficient cytochrome P450 hydroxylase involved in cyclohexanecarboxylate degradation in Paraburkholderia terrae strain KU-64.</title>
        <authorList>
            <person name="Yamamoto T."/>
            <person name="Hasegawa Y."/>
            <person name="Iwaki H."/>
        </authorList>
    </citation>
    <scope>NUCLEOTIDE SEQUENCE [LARGE SCALE GENOMIC DNA]</scope>
    <source>
        <strain evidence="1 2">KU-64</strain>
    </source>
</reference>
<dbReference type="EMBL" id="AP024956">
    <property type="protein sequence ID" value="BCZ81874.1"/>
    <property type="molecule type" value="Genomic_DNA"/>
</dbReference>
<evidence type="ECO:0000313" key="1">
    <source>
        <dbReference type="EMBL" id="BCZ81874.1"/>
    </source>
</evidence>
<dbReference type="RefSeq" id="WP_420852498.1">
    <property type="nucleotide sequence ID" value="NZ_AP024956.1"/>
</dbReference>
<name>A0ABM7U5A5_9BURK</name>
<proteinExistence type="predicted"/>
<protein>
    <submittedName>
        <fullName evidence="1">Uncharacterized protein</fullName>
    </submittedName>
</protein>
<evidence type="ECO:0000313" key="2">
    <source>
        <dbReference type="Proteomes" id="UP001319874"/>
    </source>
</evidence>